<sequence>MACSSGAKPTLVNLLQTPISQSIPADIVESTLSQPPFLRIPYALDVRTIPALVSPDFTGEGGKTASVKMYGEGILEEYKMGIRKVFEKIGEAEGGNILFHCTAGKNHTGVIAAVILASFGASEKEIALDYALTRIGTEPHRERSLKGILKWIGERGLKQPGLDGLSCAKGEKIIAFSSWMNVKWGGYVRQNVNYCEHVEDIRWSGVERCLTKECGFERNELEKTRRAFI</sequence>
<comment type="caution">
    <text evidence="2">The sequence shown here is derived from an EMBL/GenBank/DDBJ whole genome shotgun (WGS) entry which is preliminary data.</text>
</comment>
<dbReference type="Gene3D" id="3.90.190.10">
    <property type="entry name" value="Protein tyrosine phosphatase superfamily"/>
    <property type="match status" value="1"/>
</dbReference>
<organism evidence="2 3">
    <name type="scientific">Botryotinia narcissicola</name>
    <dbReference type="NCBI Taxonomy" id="278944"/>
    <lineage>
        <taxon>Eukaryota</taxon>
        <taxon>Fungi</taxon>
        <taxon>Dikarya</taxon>
        <taxon>Ascomycota</taxon>
        <taxon>Pezizomycotina</taxon>
        <taxon>Leotiomycetes</taxon>
        <taxon>Helotiales</taxon>
        <taxon>Sclerotiniaceae</taxon>
        <taxon>Botryotinia</taxon>
    </lineage>
</organism>
<dbReference type="Proteomes" id="UP000297452">
    <property type="component" value="Unassembled WGS sequence"/>
</dbReference>
<dbReference type="InterPro" id="IPR029021">
    <property type="entry name" value="Prot-tyrosine_phosphatase-like"/>
</dbReference>
<dbReference type="EMBL" id="PQXJ01000337">
    <property type="protein sequence ID" value="TGO52044.1"/>
    <property type="molecule type" value="Genomic_DNA"/>
</dbReference>
<protein>
    <recommendedName>
        <fullName evidence="1">Tyrosine specific protein phosphatases domain-containing protein</fullName>
    </recommendedName>
</protein>
<evidence type="ECO:0000313" key="3">
    <source>
        <dbReference type="Proteomes" id="UP000297452"/>
    </source>
</evidence>
<proteinExistence type="predicted"/>
<reference evidence="2 3" key="1">
    <citation type="submission" date="2017-12" db="EMBL/GenBank/DDBJ databases">
        <title>Comparative genomics of Botrytis spp.</title>
        <authorList>
            <person name="Valero-Jimenez C.A."/>
            <person name="Tapia P."/>
            <person name="Veloso J."/>
            <person name="Silva-Moreno E."/>
            <person name="Staats M."/>
            <person name="Valdes J.H."/>
            <person name="Van Kan J.A.L."/>
        </authorList>
    </citation>
    <scope>NUCLEOTIDE SEQUENCE [LARGE SCALE GENOMIC DNA]</scope>
    <source>
        <strain evidence="2 3">MUCL2120</strain>
    </source>
</reference>
<gene>
    <name evidence="2" type="ORF">BOTNAR_0337g00100</name>
</gene>
<name>A0A4Z1HTG5_9HELO</name>
<dbReference type="AlphaFoldDB" id="A0A4Z1HTG5"/>
<dbReference type="PROSITE" id="PS50056">
    <property type="entry name" value="TYR_PHOSPHATASE_2"/>
    <property type="match status" value="1"/>
</dbReference>
<evidence type="ECO:0000259" key="1">
    <source>
        <dbReference type="PROSITE" id="PS50056"/>
    </source>
</evidence>
<accession>A0A4Z1HTG5</accession>
<feature type="domain" description="Tyrosine specific protein phosphatases" evidence="1">
    <location>
        <begin position="76"/>
        <end position="135"/>
    </location>
</feature>
<dbReference type="InterPro" id="IPR026893">
    <property type="entry name" value="Tyr/Ser_Pase_IphP-type"/>
</dbReference>
<keyword evidence="3" id="KW-1185">Reference proteome</keyword>
<evidence type="ECO:0000313" key="2">
    <source>
        <dbReference type="EMBL" id="TGO52044.1"/>
    </source>
</evidence>
<dbReference type="Pfam" id="PF13350">
    <property type="entry name" value="Y_phosphatase3"/>
    <property type="match status" value="1"/>
</dbReference>
<dbReference type="OrthoDB" id="449382at2759"/>
<dbReference type="STRING" id="278944.A0A4Z1HTG5"/>
<dbReference type="GO" id="GO:0004721">
    <property type="term" value="F:phosphoprotein phosphatase activity"/>
    <property type="evidence" value="ECO:0007669"/>
    <property type="project" value="InterPro"/>
</dbReference>
<dbReference type="InterPro" id="IPR000387">
    <property type="entry name" value="Tyr_Pase_dom"/>
</dbReference>
<dbReference type="SUPFAM" id="SSF52799">
    <property type="entry name" value="(Phosphotyrosine protein) phosphatases II"/>
    <property type="match status" value="1"/>
</dbReference>